<feature type="domain" description="NAD(P)-binding" evidence="3">
    <location>
        <begin position="11"/>
        <end position="180"/>
    </location>
</feature>
<dbReference type="EMBL" id="ADNS01000007">
    <property type="protein sequence ID" value="EFG81767.1"/>
    <property type="molecule type" value="Genomic_DNA"/>
</dbReference>
<keyword evidence="1" id="KW-0602">Photosynthesis</keyword>
<protein>
    <submittedName>
        <fullName evidence="4">Dihydrodipicolinate reductase domain protein</fullName>
    </submittedName>
</protein>
<gene>
    <name evidence="4" type="ORF">HMPREF0281_01131</name>
</gene>
<evidence type="ECO:0000259" key="3">
    <source>
        <dbReference type="Pfam" id="PF13460"/>
    </source>
</evidence>
<dbReference type="SUPFAM" id="SSF51735">
    <property type="entry name" value="NAD(P)-binding Rossmann-fold domains"/>
    <property type="match status" value="1"/>
</dbReference>
<evidence type="ECO:0000313" key="5">
    <source>
        <dbReference type="Proteomes" id="UP000006015"/>
    </source>
</evidence>
<evidence type="ECO:0000256" key="2">
    <source>
        <dbReference type="ARBA" id="ARBA00023276"/>
    </source>
</evidence>
<dbReference type="InterPro" id="IPR036291">
    <property type="entry name" value="NAD(P)-bd_dom_sf"/>
</dbReference>
<proteinExistence type="predicted"/>
<dbReference type="Proteomes" id="UP000006015">
    <property type="component" value="Unassembled WGS sequence"/>
</dbReference>
<dbReference type="PANTHER" id="PTHR47128">
    <property type="match status" value="1"/>
</dbReference>
<dbReference type="PANTHER" id="PTHR47128:SF2">
    <property type="entry name" value="PROTEIN HIGH CHLOROPHYLL FLUORESCENCE PHENOTYPE 244, CHLOROPLASTIC"/>
    <property type="match status" value="1"/>
</dbReference>
<evidence type="ECO:0000313" key="4">
    <source>
        <dbReference type="EMBL" id="EFG81767.1"/>
    </source>
</evidence>
<dbReference type="InterPro" id="IPR016040">
    <property type="entry name" value="NAD(P)-bd_dom"/>
</dbReference>
<dbReference type="InterPro" id="IPR044256">
    <property type="entry name" value="HCF244-like"/>
</dbReference>
<keyword evidence="2" id="KW-0604">Photosystem II</keyword>
<dbReference type="Pfam" id="PF13460">
    <property type="entry name" value="NAD_binding_10"/>
    <property type="match status" value="1"/>
</dbReference>
<keyword evidence="5" id="KW-1185">Reference proteome</keyword>
<sequence length="249" mass="26568">MEMDMKIAVIGATGTAGRKVVEQLDAQGHDTVEVSRSKGVDVTTGKGLDEALAGVEVVIDASSPWPSEDADIGEFLAGVTRTILQAAESAGVKHIVYLSITNIDKPEVAKFDYYRAKATQEKVLAQGTVPFSIVRSAQWMEFALNPAAVEERDDEIIASDWNIQPIAVEEVAKVLAEVATSTPTHRTVAGPEPIRLPELTRLLMTARGDNREVTASEPPLASLGDGSLLAPAEAELLGPSPQQWVEAQS</sequence>
<accession>A0ABN0AG08</accession>
<evidence type="ECO:0000256" key="1">
    <source>
        <dbReference type="ARBA" id="ARBA00022531"/>
    </source>
</evidence>
<organism evidence="4 5">
    <name type="scientific">Corynebacterium ammoniagenes DSM 20306</name>
    <dbReference type="NCBI Taxonomy" id="649754"/>
    <lineage>
        <taxon>Bacteria</taxon>
        <taxon>Bacillati</taxon>
        <taxon>Actinomycetota</taxon>
        <taxon>Actinomycetes</taxon>
        <taxon>Mycobacteriales</taxon>
        <taxon>Corynebacteriaceae</taxon>
        <taxon>Corynebacterium</taxon>
    </lineage>
</organism>
<name>A0ABN0AG08_CORAM</name>
<reference evidence="4 5" key="1">
    <citation type="submission" date="2010-04" db="EMBL/GenBank/DDBJ databases">
        <authorList>
            <person name="Weinstock G."/>
            <person name="Sodergren E."/>
            <person name="Clifton S."/>
            <person name="Fulton L."/>
            <person name="Fulton B."/>
            <person name="Courtney L."/>
            <person name="Fronick C."/>
            <person name="Harrison M."/>
            <person name="Strong C."/>
            <person name="Farmer C."/>
            <person name="Delahaunty K."/>
            <person name="Markovic C."/>
            <person name="Hall O."/>
            <person name="Minx P."/>
            <person name="Tomlinson C."/>
            <person name="Mitreva M."/>
            <person name="Hou S."/>
            <person name="Wollam A."/>
            <person name="Pepin K.H."/>
            <person name="Johnson M."/>
            <person name="Bhonagiri V."/>
            <person name="Zhang X."/>
            <person name="Suruliraj S."/>
            <person name="Warren W."/>
            <person name="Chinwalla A."/>
            <person name="Mardis E.R."/>
            <person name="Wilson R.K."/>
        </authorList>
    </citation>
    <scope>NUCLEOTIDE SEQUENCE [LARGE SCALE GENOMIC DNA]</scope>
    <source>
        <strain evidence="4 5">DSM 20306</strain>
    </source>
</reference>
<comment type="caution">
    <text evidence="4">The sequence shown here is derived from an EMBL/GenBank/DDBJ whole genome shotgun (WGS) entry which is preliminary data.</text>
</comment>
<dbReference type="Gene3D" id="3.40.50.720">
    <property type="entry name" value="NAD(P)-binding Rossmann-like Domain"/>
    <property type="match status" value="1"/>
</dbReference>